<dbReference type="GO" id="GO:0004049">
    <property type="term" value="F:anthranilate synthase activity"/>
    <property type="evidence" value="ECO:0007669"/>
    <property type="project" value="TreeGrafter"/>
</dbReference>
<dbReference type="PANTHER" id="PTHR43418:SF4">
    <property type="entry name" value="MULTIFUNCTIONAL TRYPTOPHAN BIOSYNTHESIS PROTEIN"/>
    <property type="match status" value="1"/>
</dbReference>
<dbReference type="PANTHER" id="PTHR43418">
    <property type="entry name" value="MULTIFUNCTIONAL TRYPTOPHAN BIOSYNTHESIS PROTEIN-RELATED"/>
    <property type="match status" value="1"/>
</dbReference>
<protein>
    <submittedName>
        <fullName evidence="2">Uncharacterized protein</fullName>
    </submittedName>
</protein>
<sequence length="300" mass="33894">MAVNFVMRSCLVQPKPSLSLKTLQNPSLPQLSRLFSPSRVGFLLTKTSGVVGKLSAPSAVPHSAYSRETVFYVYGARNWSKIFPRQGQAQAMRNQLLGNRVKSCFQCWESSLLQSCLCPFKHLKVCRNDELTVEELKRIFLHYLNIYSKEATSIVVYVHHEAGLLAGKTVRSPYGLKLGDSCCVYYYDEKEAGLFTGLPNFANHPAAFRPRFSYEITNERPIPSWQGPDAFLDMDGFPLEALKVTAFTEDGLIMAARHKIYKYLHGVHFSQQSIITSEGKIIVQNFIKLKERKEAAESQN</sequence>
<dbReference type="Proteomes" id="UP000828251">
    <property type="component" value="Unassembled WGS sequence"/>
</dbReference>
<gene>
    <name evidence="2" type="ORF">J1N35_042847</name>
</gene>
<keyword evidence="3" id="KW-1185">Reference proteome</keyword>
<keyword evidence="1" id="KW-0315">Glutamine amidotransferase</keyword>
<comment type="caution">
    <text evidence="2">The sequence shown here is derived from an EMBL/GenBank/DDBJ whole genome shotgun (WGS) entry which is preliminary data.</text>
</comment>
<evidence type="ECO:0000313" key="3">
    <source>
        <dbReference type="Proteomes" id="UP000828251"/>
    </source>
</evidence>
<reference evidence="2 3" key="1">
    <citation type="journal article" date="2021" name="Plant Biotechnol. J.">
        <title>Multi-omics assisted identification of the key and species-specific regulatory components of drought-tolerant mechanisms in Gossypium stocksii.</title>
        <authorList>
            <person name="Yu D."/>
            <person name="Ke L."/>
            <person name="Zhang D."/>
            <person name="Wu Y."/>
            <person name="Sun Y."/>
            <person name="Mei J."/>
            <person name="Sun J."/>
            <person name="Sun Y."/>
        </authorList>
    </citation>
    <scope>NUCLEOTIDE SEQUENCE [LARGE SCALE GENOMIC DNA]</scope>
    <source>
        <strain evidence="3">cv. E1</strain>
        <tissue evidence="2">Leaf</tissue>
    </source>
</reference>
<dbReference type="EMBL" id="JAIQCV010000013">
    <property type="protein sequence ID" value="KAH1030673.1"/>
    <property type="molecule type" value="Genomic_DNA"/>
</dbReference>
<proteinExistence type="predicted"/>
<dbReference type="InterPro" id="IPR050472">
    <property type="entry name" value="Anth_synth/Amidotransfase"/>
</dbReference>
<dbReference type="GO" id="GO:0000162">
    <property type="term" value="P:L-tryptophan biosynthetic process"/>
    <property type="evidence" value="ECO:0007669"/>
    <property type="project" value="TreeGrafter"/>
</dbReference>
<organism evidence="2 3">
    <name type="scientific">Gossypium stocksii</name>
    <dbReference type="NCBI Taxonomy" id="47602"/>
    <lineage>
        <taxon>Eukaryota</taxon>
        <taxon>Viridiplantae</taxon>
        <taxon>Streptophyta</taxon>
        <taxon>Embryophyta</taxon>
        <taxon>Tracheophyta</taxon>
        <taxon>Spermatophyta</taxon>
        <taxon>Magnoliopsida</taxon>
        <taxon>eudicotyledons</taxon>
        <taxon>Gunneridae</taxon>
        <taxon>Pentapetalae</taxon>
        <taxon>rosids</taxon>
        <taxon>malvids</taxon>
        <taxon>Malvales</taxon>
        <taxon>Malvaceae</taxon>
        <taxon>Malvoideae</taxon>
        <taxon>Gossypium</taxon>
    </lineage>
</organism>
<accession>A0A9D3U6B1</accession>
<dbReference type="AlphaFoldDB" id="A0A9D3U6B1"/>
<name>A0A9D3U6B1_9ROSI</name>
<dbReference type="OrthoDB" id="524799at2759"/>
<dbReference type="GO" id="GO:0005829">
    <property type="term" value="C:cytosol"/>
    <property type="evidence" value="ECO:0007669"/>
    <property type="project" value="TreeGrafter"/>
</dbReference>
<evidence type="ECO:0000256" key="1">
    <source>
        <dbReference type="ARBA" id="ARBA00022962"/>
    </source>
</evidence>
<evidence type="ECO:0000313" key="2">
    <source>
        <dbReference type="EMBL" id="KAH1030673.1"/>
    </source>
</evidence>